<evidence type="ECO:0000259" key="12">
    <source>
        <dbReference type="PROSITE" id="PS51864"/>
    </source>
</evidence>
<dbReference type="PRINTS" id="PR00480">
    <property type="entry name" value="ASTACIN"/>
</dbReference>
<dbReference type="InterPro" id="IPR000859">
    <property type="entry name" value="CUB_dom"/>
</dbReference>
<keyword evidence="4 8" id="KW-0862">Zinc</keyword>
<keyword evidence="2 8" id="KW-0479">Metal-binding</keyword>
<feature type="disulfide bond" evidence="8">
    <location>
        <begin position="249"/>
        <end position="250"/>
    </location>
</feature>
<evidence type="ECO:0000256" key="4">
    <source>
        <dbReference type="ARBA" id="ARBA00022833"/>
    </source>
</evidence>
<organism evidence="15">
    <name type="scientific">Hymenolepis diminuta</name>
    <name type="common">Rat tapeworm</name>
    <dbReference type="NCBI Taxonomy" id="6216"/>
    <lineage>
        <taxon>Eukaryota</taxon>
        <taxon>Metazoa</taxon>
        <taxon>Spiralia</taxon>
        <taxon>Lophotrochozoa</taxon>
        <taxon>Platyhelminthes</taxon>
        <taxon>Cestoda</taxon>
        <taxon>Eucestoda</taxon>
        <taxon>Cyclophyllidea</taxon>
        <taxon>Hymenolepididae</taxon>
        <taxon>Hymenolepis</taxon>
    </lineage>
</organism>
<evidence type="ECO:0000256" key="9">
    <source>
        <dbReference type="RuleBase" id="RU361183"/>
    </source>
</evidence>
<feature type="region of interest" description="Disordered" evidence="10">
    <location>
        <begin position="26"/>
        <end position="103"/>
    </location>
</feature>
<feature type="binding site" evidence="8">
    <location>
        <position position="282"/>
    </location>
    <ligand>
        <name>Zn(2+)</name>
        <dbReference type="ChEBI" id="CHEBI:29105"/>
        <note>catalytic</note>
    </ligand>
</feature>
<evidence type="ECO:0000259" key="11">
    <source>
        <dbReference type="PROSITE" id="PS01180"/>
    </source>
</evidence>
<dbReference type="GO" id="GO:0008270">
    <property type="term" value="F:zinc ion binding"/>
    <property type="evidence" value="ECO:0007669"/>
    <property type="project" value="UniProtKB-UniRule"/>
</dbReference>
<dbReference type="InterPro" id="IPR001506">
    <property type="entry name" value="Peptidase_M12A"/>
</dbReference>
<comment type="caution">
    <text evidence="7">Lacks conserved residue(s) required for the propagation of feature annotation.</text>
</comment>
<dbReference type="SMART" id="SM00235">
    <property type="entry name" value="ZnMc"/>
    <property type="match status" value="1"/>
</dbReference>
<feature type="active site" evidence="8">
    <location>
        <position position="279"/>
    </location>
</feature>
<dbReference type="PROSITE" id="PS51864">
    <property type="entry name" value="ASTACIN"/>
    <property type="match status" value="1"/>
</dbReference>
<evidence type="ECO:0000313" key="13">
    <source>
        <dbReference type="EMBL" id="VDL46754.1"/>
    </source>
</evidence>
<evidence type="ECO:0000256" key="8">
    <source>
        <dbReference type="PROSITE-ProRule" id="PRU01211"/>
    </source>
</evidence>
<dbReference type="InterPro" id="IPR006026">
    <property type="entry name" value="Peptidase_Metallo"/>
</dbReference>
<feature type="domain" description="Peptidase M12A" evidence="12">
    <location>
        <begin position="184"/>
        <end position="383"/>
    </location>
</feature>
<feature type="domain" description="CUB" evidence="11">
    <location>
        <begin position="605"/>
        <end position="651"/>
    </location>
</feature>
<evidence type="ECO:0000256" key="6">
    <source>
        <dbReference type="ARBA" id="ARBA00023157"/>
    </source>
</evidence>
<evidence type="ECO:0000313" key="14">
    <source>
        <dbReference type="Proteomes" id="UP000274504"/>
    </source>
</evidence>
<dbReference type="Gene3D" id="3.40.390.10">
    <property type="entry name" value="Collagenase (Catalytic Domain)"/>
    <property type="match status" value="1"/>
</dbReference>
<evidence type="ECO:0000256" key="2">
    <source>
        <dbReference type="ARBA" id="ARBA00022723"/>
    </source>
</evidence>
<feature type="binding site" evidence="8">
    <location>
        <position position="278"/>
    </location>
    <ligand>
        <name>Zn(2+)</name>
        <dbReference type="ChEBI" id="CHEBI:29105"/>
        <note>catalytic</note>
    </ligand>
</feature>
<evidence type="ECO:0000256" key="3">
    <source>
        <dbReference type="ARBA" id="ARBA00022801"/>
    </source>
</evidence>
<evidence type="ECO:0000256" key="10">
    <source>
        <dbReference type="SAM" id="MobiDB-lite"/>
    </source>
</evidence>
<keyword evidence="3 8" id="KW-0378">Hydrolase</keyword>
<dbReference type="STRING" id="6216.A0A0R3SH69"/>
<gene>
    <name evidence="13" type="ORF">HDID_LOCUS4281</name>
</gene>
<dbReference type="EMBL" id="UYSG01001578">
    <property type="protein sequence ID" value="VDL46754.1"/>
    <property type="molecule type" value="Genomic_DNA"/>
</dbReference>
<dbReference type="SUPFAM" id="SSF49854">
    <property type="entry name" value="Spermadhesin, CUB domain"/>
    <property type="match status" value="2"/>
</dbReference>
<evidence type="ECO:0000256" key="7">
    <source>
        <dbReference type="PROSITE-ProRule" id="PRU00059"/>
    </source>
</evidence>
<dbReference type="SUPFAM" id="SSF55486">
    <property type="entry name" value="Metalloproteases ('zincins'), catalytic domain"/>
    <property type="match status" value="1"/>
</dbReference>
<keyword evidence="5 8" id="KW-0482">Metalloprotease</keyword>
<feature type="binding site" evidence="8">
    <location>
        <position position="288"/>
    </location>
    <ligand>
        <name>Zn(2+)</name>
        <dbReference type="ChEBI" id="CHEBI:29105"/>
        <note>catalytic</note>
    </ligand>
</feature>
<dbReference type="PANTHER" id="PTHR10127:SF861">
    <property type="entry name" value="DORSAL-VENTRAL PATTERNING PROTEIN TOLLOID-RELATED"/>
    <property type="match status" value="1"/>
</dbReference>
<keyword evidence="6 8" id="KW-1015">Disulfide bond</keyword>
<evidence type="ECO:0000313" key="15">
    <source>
        <dbReference type="WBParaSite" id="HDID_0000428301-mRNA-1"/>
    </source>
</evidence>
<dbReference type="PANTHER" id="PTHR10127">
    <property type="entry name" value="DISCOIDIN, CUB, EGF, LAMININ , AND ZINC METALLOPROTEASE DOMAIN CONTAINING"/>
    <property type="match status" value="1"/>
</dbReference>
<keyword evidence="1 8" id="KW-0645">Protease</keyword>
<dbReference type="PROSITE" id="PS01180">
    <property type="entry name" value="CUB"/>
    <property type="match status" value="2"/>
</dbReference>
<dbReference type="WBParaSite" id="HDID_0000428301-mRNA-1">
    <property type="protein sequence ID" value="HDID_0000428301-mRNA-1"/>
    <property type="gene ID" value="HDID_0000428301"/>
</dbReference>
<protein>
    <recommendedName>
        <fullName evidence="9">Metalloendopeptidase</fullName>
        <ecNumber evidence="9">3.4.24.-</ecNumber>
    </recommendedName>
</protein>
<dbReference type="InterPro" id="IPR024079">
    <property type="entry name" value="MetalloPept_cat_dom_sf"/>
</dbReference>
<reference evidence="13 14" key="2">
    <citation type="submission" date="2018-11" db="EMBL/GenBank/DDBJ databases">
        <authorList>
            <consortium name="Pathogen Informatics"/>
        </authorList>
    </citation>
    <scope>NUCLEOTIDE SEQUENCE [LARGE SCALE GENOMIC DNA]</scope>
</reference>
<feature type="compositionally biased region" description="Basic residues" evidence="10">
    <location>
        <begin position="69"/>
        <end position="90"/>
    </location>
</feature>
<dbReference type="GO" id="GO:0016485">
    <property type="term" value="P:protein processing"/>
    <property type="evidence" value="ECO:0007669"/>
    <property type="project" value="TreeGrafter"/>
</dbReference>
<dbReference type="GO" id="GO:0005615">
    <property type="term" value="C:extracellular space"/>
    <property type="evidence" value="ECO:0007669"/>
    <property type="project" value="TreeGrafter"/>
</dbReference>
<sequence length="651" mass="74752">MIKRYGDVAKRPIQEWIEHSETYDLKQSDMRDRSQSNFNGRTNVMAEGGSDKPTKTTIRQKPLRLNNRGVHKRQKERRRRFRRRRQRNRKGTLDNDTPLTQEEYHRRLKQLTEKQNNLYAKLALLAKRRENLLKRAMESKMPKTGLNRRRRSLNESLKTLEEVDEEYQTELEDEVQPLRRVRRAATAYKSRTWPYGVIPYIIQANFTSETKATIMKAMRHWENHTCLSFVEREPQHKSYIIFTVKPCGCCSYVGRRSEDEPQAISIGKNCDKKGIVIHELGHVIGFWHEHTRPDRDDHVEILLENVVEGQDFNFKKMDSGEVNSLREPYDYSSIMHYAKGTFAKANKDETIRPKACCPRPPIGQRIQLSPGDVRQTNKLYGCPSCGRTLMEPSGTFTSPQMSWVIHNSQDYNTVSVPDIDFNSPDILTDPASFYHPLTHELPSPHRLSGMVGDRMVSDDSRWAKLSSISAKLNELSAGLKNGDSIPPTSMEFASMGPLFCQWRIIGAMGERIHLNFTYMDIFQQSDELKTGNGLTLSQGSSQNACANDYVEVRDGYYSGSPLVGRYCGKNLPPMIVSTKSRLWIEYRRSSGSVTVCGGEIVQEEGIITSPSYPEFYKPNKECIWKIVVPTGFSVALTFQSFDFNSKKVLDE</sequence>
<dbReference type="OrthoDB" id="431034at2759"/>
<comment type="cofactor">
    <cofactor evidence="8 9">
        <name>Zn(2+)</name>
        <dbReference type="ChEBI" id="CHEBI:29105"/>
    </cofactor>
    <text evidence="8 9">Binds 1 zinc ion per subunit.</text>
</comment>
<proteinExistence type="predicted"/>
<reference evidence="15" key="1">
    <citation type="submission" date="2017-02" db="UniProtKB">
        <authorList>
            <consortium name="WormBaseParasite"/>
        </authorList>
    </citation>
    <scope>IDENTIFICATION</scope>
</reference>
<dbReference type="Gene3D" id="2.60.120.290">
    <property type="entry name" value="Spermadhesin, CUB domain"/>
    <property type="match status" value="2"/>
</dbReference>
<evidence type="ECO:0000256" key="1">
    <source>
        <dbReference type="ARBA" id="ARBA00022670"/>
    </source>
</evidence>
<dbReference type="EC" id="3.4.24.-" evidence="9"/>
<name>A0A0R3SH69_HYMDI</name>
<feature type="domain" description="CUB" evidence="11">
    <location>
        <begin position="468"/>
        <end position="606"/>
    </location>
</feature>
<accession>A0A0R3SH69</accession>
<dbReference type="InterPro" id="IPR035914">
    <property type="entry name" value="Sperma_CUB_dom_sf"/>
</dbReference>
<dbReference type="Pfam" id="PF00431">
    <property type="entry name" value="CUB"/>
    <property type="match status" value="2"/>
</dbReference>
<dbReference type="SMART" id="SM00042">
    <property type="entry name" value="CUB"/>
    <property type="match status" value="1"/>
</dbReference>
<dbReference type="GO" id="GO:0009953">
    <property type="term" value="P:dorsal/ventral pattern formation"/>
    <property type="evidence" value="ECO:0007669"/>
    <property type="project" value="TreeGrafter"/>
</dbReference>
<dbReference type="Pfam" id="PF01400">
    <property type="entry name" value="Astacin"/>
    <property type="match status" value="1"/>
</dbReference>
<evidence type="ECO:0000256" key="5">
    <source>
        <dbReference type="ARBA" id="ARBA00023049"/>
    </source>
</evidence>
<dbReference type="GO" id="GO:0004222">
    <property type="term" value="F:metalloendopeptidase activity"/>
    <property type="evidence" value="ECO:0007669"/>
    <property type="project" value="UniProtKB-UniRule"/>
</dbReference>
<dbReference type="AlphaFoldDB" id="A0A0R3SH69"/>
<dbReference type="CDD" id="cd00041">
    <property type="entry name" value="CUB"/>
    <property type="match status" value="2"/>
</dbReference>
<dbReference type="Proteomes" id="UP000274504">
    <property type="component" value="Unassembled WGS sequence"/>
</dbReference>